<accession>A0A921SNN5</accession>
<proteinExistence type="predicted"/>
<dbReference type="EMBL" id="DYUK01000145">
    <property type="protein sequence ID" value="HJG80068.1"/>
    <property type="molecule type" value="Genomic_DNA"/>
</dbReference>
<name>A0A921SNN5_9MICO</name>
<dbReference type="AlphaFoldDB" id="A0A921SNN5"/>
<dbReference type="Proteomes" id="UP000784435">
    <property type="component" value="Unassembled WGS sequence"/>
</dbReference>
<gene>
    <name evidence="1" type="ORF">K8V08_06620</name>
</gene>
<reference evidence="1" key="1">
    <citation type="journal article" date="2021" name="PeerJ">
        <title>Extensive microbial diversity within the chicken gut microbiome revealed by metagenomics and culture.</title>
        <authorList>
            <person name="Gilroy R."/>
            <person name="Ravi A."/>
            <person name="Getino M."/>
            <person name="Pursley I."/>
            <person name="Horton D.L."/>
            <person name="Alikhan N.F."/>
            <person name="Baker D."/>
            <person name="Gharbi K."/>
            <person name="Hall N."/>
            <person name="Watson M."/>
            <person name="Adriaenssens E.M."/>
            <person name="Foster-Nyarko E."/>
            <person name="Jarju S."/>
            <person name="Secka A."/>
            <person name="Antonio M."/>
            <person name="Oren A."/>
            <person name="Chaudhuri R.R."/>
            <person name="La Ragione R."/>
            <person name="Hildebrand F."/>
            <person name="Pallen M.J."/>
        </authorList>
    </citation>
    <scope>NUCLEOTIDE SEQUENCE</scope>
    <source>
        <strain evidence="1">ChiGjej5B5-7349</strain>
    </source>
</reference>
<sequence>MDSGFEFAHPDIDTALRHIAADTRPGLLPVTLG</sequence>
<protein>
    <submittedName>
        <fullName evidence="1">DUF1731 domain-containing protein</fullName>
    </submittedName>
</protein>
<comment type="caution">
    <text evidence="1">The sequence shown here is derived from an EMBL/GenBank/DDBJ whole genome shotgun (WGS) entry which is preliminary data.</text>
</comment>
<reference evidence="1" key="2">
    <citation type="submission" date="2021-09" db="EMBL/GenBank/DDBJ databases">
        <authorList>
            <person name="Gilroy R."/>
        </authorList>
    </citation>
    <scope>NUCLEOTIDE SEQUENCE</scope>
    <source>
        <strain evidence="1">ChiGjej5B5-7349</strain>
    </source>
</reference>
<evidence type="ECO:0000313" key="2">
    <source>
        <dbReference type="Proteomes" id="UP000784435"/>
    </source>
</evidence>
<evidence type="ECO:0000313" key="1">
    <source>
        <dbReference type="EMBL" id="HJG80068.1"/>
    </source>
</evidence>
<organism evidence="1 2">
    <name type="scientific">Brevibacterium senegalense</name>
    <dbReference type="NCBI Taxonomy" id="1033736"/>
    <lineage>
        <taxon>Bacteria</taxon>
        <taxon>Bacillati</taxon>
        <taxon>Actinomycetota</taxon>
        <taxon>Actinomycetes</taxon>
        <taxon>Micrococcales</taxon>
        <taxon>Brevibacteriaceae</taxon>
        <taxon>Brevibacterium</taxon>
    </lineage>
</organism>